<sequence>MRNKADRLQHTMRVEGTARIKIMPDLAVINVGIMTENEQVNAAQQENAVRSNQVIQTLKNAGISDNDIQTISYTVQPKYDYVEGASVFKGYRVEHILEVTIRDIQKIGEVYDAAVSSGANVISSLQFKLSNEDVYYKKALQLALENAKEKAKALGQQMGTAVLPIPINIKEEGSPVLFQAKAAPFMAQEQAATPIQRREVEIEAKIAATFQY</sequence>
<dbReference type="PANTHER" id="PTHR34387">
    <property type="entry name" value="SLR1258 PROTEIN"/>
    <property type="match status" value="1"/>
</dbReference>
<dbReference type="Proteomes" id="UP001342826">
    <property type="component" value="Unassembled WGS sequence"/>
</dbReference>
<evidence type="ECO:0000313" key="2">
    <source>
        <dbReference type="Proteomes" id="UP001342826"/>
    </source>
</evidence>
<dbReference type="Gene3D" id="3.30.70.2970">
    <property type="entry name" value="Protein of unknown function (DUF541), domain 2"/>
    <property type="match status" value="1"/>
</dbReference>
<gene>
    <name evidence="1" type="ORF">P9271_00895</name>
</gene>
<name>A0ABU6NU82_9BACI</name>
<keyword evidence="2" id="KW-1185">Reference proteome</keyword>
<reference evidence="1 2" key="1">
    <citation type="submission" date="2023-03" db="EMBL/GenBank/DDBJ databases">
        <title>Bacillus Genome Sequencing.</title>
        <authorList>
            <person name="Dunlap C."/>
        </authorList>
    </citation>
    <scope>NUCLEOTIDE SEQUENCE [LARGE SCALE GENOMIC DNA]</scope>
    <source>
        <strain evidence="1 2">NRS-1717</strain>
    </source>
</reference>
<protein>
    <submittedName>
        <fullName evidence="1">SIMPL domain-containing protein</fullName>
    </submittedName>
</protein>
<comment type="caution">
    <text evidence="1">The sequence shown here is derived from an EMBL/GenBank/DDBJ whole genome shotgun (WGS) entry which is preliminary data.</text>
</comment>
<dbReference type="InterPro" id="IPR007497">
    <property type="entry name" value="SIMPL/DUF541"/>
</dbReference>
<dbReference type="Pfam" id="PF04402">
    <property type="entry name" value="SIMPL"/>
    <property type="match status" value="1"/>
</dbReference>
<evidence type="ECO:0000313" key="1">
    <source>
        <dbReference type="EMBL" id="MED4399917.1"/>
    </source>
</evidence>
<dbReference type="InterPro" id="IPR052022">
    <property type="entry name" value="26kDa_periplasmic_antigen"/>
</dbReference>
<proteinExistence type="predicted"/>
<dbReference type="GeneID" id="301141551"/>
<dbReference type="RefSeq" id="WP_169800481.1">
    <property type="nucleotide sequence ID" value="NZ_JARTFS010000001.1"/>
</dbReference>
<dbReference type="PANTHER" id="PTHR34387:SF1">
    <property type="entry name" value="PERIPLASMIC IMMUNOGENIC PROTEIN"/>
    <property type="match status" value="1"/>
</dbReference>
<organism evidence="1 2">
    <name type="scientific">Metabacillus fastidiosus</name>
    <dbReference type="NCBI Taxonomy" id="1458"/>
    <lineage>
        <taxon>Bacteria</taxon>
        <taxon>Bacillati</taxon>
        <taxon>Bacillota</taxon>
        <taxon>Bacilli</taxon>
        <taxon>Bacillales</taxon>
        <taxon>Bacillaceae</taxon>
        <taxon>Metabacillus</taxon>
    </lineage>
</organism>
<dbReference type="Gene3D" id="3.30.110.170">
    <property type="entry name" value="Protein of unknown function (DUF541), domain 1"/>
    <property type="match status" value="1"/>
</dbReference>
<accession>A0ABU6NU82</accession>
<dbReference type="EMBL" id="JARTFS010000001">
    <property type="protein sequence ID" value="MED4399917.1"/>
    <property type="molecule type" value="Genomic_DNA"/>
</dbReference>